<evidence type="ECO:0000313" key="4">
    <source>
        <dbReference type="Proteomes" id="UP000464378"/>
    </source>
</evidence>
<gene>
    <name evidence="3" type="ORF">GMBLW1_41290</name>
</gene>
<dbReference type="Proteomes" id="UP000464378">
    <property type="component" value="Chromosome"/>
</dbReference>
<sequence>MQTWRSRLGCSMLGLLMLAPMVRADDWPQWMGPNRDGGWKETGILDRFPSGGPVVKWRTEVGYGYSGPAVAGDTVFVTDYVNAAGKITNDFGKRDRLKGKERVLAFDRRDGKLLWTHEYPIEYDISYPSGPRATPTIHGGKVYTQGAEGNLICLDAASGKLLWQHDLKKKYRTEAPMWGFSTHPLVDGQKLITLVGGKDSLVVAFDKDTGAEIWKSLNGKEPGYSSPVIVNAGGTRQLLIFHAEAIASLDPESGKAHWSVPFKPMYGMSILTPQVSNDLLFVGGIVSKGIMLKLAKDRPAAEVLWKGERDTALYPKTSSPLVDNGYLYGVDMDGELRCVNMETGERLWETNEPTTGGKKANSGTAFLVRNGDRLFLFGENGVLTIAKLSTKGYEPIDSAKIIEPTNPVFGRMVVWTHPAFAHKCVFVRNDRELICVSLEK</sequence>
<dbReference type="InterPro" id="IPR018391">
    <property type="entry name" value="PQQ_b-propeller_rpt"/>
</dbReference>
<dbReference type="AlphaFoldDB" id="A0A6C2YUE9"/>
<feature type="chain" id="PRO_5036383939" description="Pyrrolo-quinoline quinone repeat domain-containing protein" evidence="1">
    <location>
        <begin position="25"/>
        <end position="440"/>
    </location>
</feature>
<dbReference type="PANTHER" id="PTHR34512:SF30">
    <property type="entry name" value="OUTER MEMBRANE PROTEIN ASSEMBLY FACTOR BAMB"/>
    <property type="match status" value="1"/>
</dbReference>
<organism evidence="3">
    <name type="scientific">Tuwongella immobilis</name>
    <dbReference type="NCBI Taxonomy" id="692036"/>
    <lineage>
        <taxon>Bacteria</taxon>
        <taxon>Pseudomonadati</taxon>
        <taxon>Planctomycetota</taxon>
        <taxon>Planctomycetia</taxon>
        <taxon>Gemmatales</taxon>
        <taxon>Gemmataceae</taxon>
        <taxon>Tuwongella</taxon>
    </lineage>
</organism>
<dbReference type="Pfam" id="PF13360">
    <property type="entry name" value="PQQ_2"/>
    <property type="match status" value="1"/>
</dbReference>
<proteinExistence type="predicted"/>
<feature type="signal peptide" evidence="1">
    <location>
        <begin position="1"/>
        <end position="24"/>
    </location>
</feature>
<accession>A0A6C2YUE9</accession>
<name>A0A6C2YUE9_9BACT</name>
<reference evidence="3" key="1">
    <citation type="submission" date="2019-04" db="EMBL/GenBank/DDBJ databases">
        <authorList>
            <consortium name="Science for Life Laboratories"/>
        </authorList>
    </citation>
    <scope>NUCLEOTIDE SEQUENCE</scope>
    <source>
        <strain evidence="3">MBLW1</strain>
    </source>
</reference>
<dbReference type="KEGG" id="tim:GMBLW1_41290"/>
<evidence type="ECO:0000313" key="3">
    <source>
        <dbReference type="EMBL" id="VIP05064.1"/>
    </source>
</evidence>
<dbReference type="PANTHER" id="PTHR34512">
    <property type="entry name" value="CELL SURFACE PROTEIN"/>
    <property type="match status" value="1"/>
</dbReference>
<dbReference type="SMART" id="SM00564">
    <property type="entry name" value="PQQ"/>
    <property type="match status" value="4"/>
</dbReference>
<feature type="domain" description="Pyrrolo-quinoline quinone repeat" evidence="2">
    <location>
        <begin position="100"/>
        <end position="261"/>
    </location>
</feature>
<evidence type="ECO:0000259" key="2">
    <source>
        <dbReference type="Pfam" id="PF13360"/>
    </source>
</evidence>
<dbReference type="EMBL" id="LR593887">
    <property type="protein sequence ID" value="VTS07484.1"/>
    <property type="molecule type" value="Genomic_DNA"/>
</dbReference>
<dbReference type="InterPro" id="IPR011047">
    <property type="entry name" value="Quinoprotein_ADH-like_sf"/>
</dbReference>
<dbReference type="InterPro" id="IPR015943">
    <property type="entry name" value="WD40/YVTN_repeat-like_dom_sf"/>
</dbReference>
<evidence type="ECO:0000256" key="1">
    <source>
        <dbReference type="SAM" id="SignalP"/>
    </source>
</evidence>
<dbReference type="InParanoid" id="A0A6C2YUE9"/>
<dbReference type="InterPro" id="IPR002372">
    <property type="entry name" value="PQQ_rpt_dom"/>
</dbReference>
<keyword evidence="4" id="KW-1185">Reference proteome</keyword>
<protein>
    <recommendedName>
        <fullName evidence="2">Pyrrolo-quinoline quinone repeat domain-containing protein</fullName>
    </recommendedName>
</protein>
<dbReference type="SUPFAM" id="SSF50998">
    <property type="entry name" value="Quinoprotein alcohol dehydrogenase-like"/>
    <property type="match status" value="1"/>
</dbReference>
<keyword evidence="1" id="KW-0732">Signal</keyword>
<dbReference type="RefSeq" id="WP_232056340.1">
    <property type="nucleotide sequence ID" value="NZ_LR593887.1"/>
</dbReference>
<dbReference type="EMBL" id="LR586016">
    <property type="protein sequence ID" value="VIP05064.1"/>
    <property type="molecule type" value="Genomic_DNA"/>
</dbReference>
<dbReference type="Gene3D" id="2.130.10.10">
    <property type="entry name" value="YVTN repeat-like/Quinoprotein amine dehydrogenase"/>
    <property type="match status" value="2"/>
</dbReference>